<organism evidence="2 3">
    <name type="scientific">Myotis myotis</name>
    <name type="common">Greater mouse-eared bat</name>
    <name type="synonym">Vespertilio myotis</name>
    <dbReference type="NCBI Taxonomy" id="51298"/>
    <lineage>
        <taxon>Eukaryota</taxon>
        <taxon>Metazoa</taxon>
        <taxon>Chordata</taxon>
        <taxon>Craniata</taxon>
        <taxon>Vertebrata</taxon>
        <taxon>Euteleostomi</taxon>
        <taxon>Mammalia</taxon>
        <taxon>Eutheria</taxon>
        <taxon>Laurasiatheria</taxon>
        <taxon>Chiroptera</taxon>
        <taxon>Yangochiroptera</taxon>
        <taxon>Vespertilionidae</taxon>
        <taxon>Myotis</taxon>
    </lineage>
</organism>
<reference evidence="2 3" key="1">
    <citation type="journal article" date="2020" name="Nature">
        <title>Six reference-quality genomes reveal evolution of bat adaptations.</title>
        <authorList>
            <person name="Jebb D."/>
            <person name="Huang Z."/>
            <person name="Pippel M."/>
            <person name="Hughes G.M."/>
            <person name="Lavrichenko K."/>
            <person name="Devanna P."/>
            <person name="Winkler S."/>
            <person name="Jermiin L.S."/>
            <person name="Skirmuntt E.C."/>
            <person name="Katzourakis A."/>
            <person name="Burkitt-Gray L."/>
            <person name="Ray D.A."/>
            <person name="Sullivan K.A.M."/>
            <person name="Roscito J.G."/>
            <person name="Kirilenko B.M."/>
            <person name="Davalos L.M."/>
            <person name="Corthals A.P."/>
            <person name="Power M.L."/>
            <person name="Jones G."/>
            <person name="Ransome R.D."/>
            <person name="Dechmann D.K.N."/>
            <person name="Locatelli A.G."/>
            <person name="Puechmaille S.J."/>
            <person name="Fedrigo O."/>
            <person name="Jarvis E.D."/>
            <person name="Hiller M."/>
            <person name="Vernes S.C."/>
            <person name="Myers E.W."/>
            <person name="Teeling E.C."/>
        </authorList>
    </citation>
    <scope>NUCLEOTIDE SEQUENCE [LARGE SCALE GENOMIC DNA]</scope>
    <source>
        <strain evidence="2">MMyoMyo1</strain>
        <tissue evidence="2">Flight muscle</tissue>
    </source>
</reference>
<protein>
    <submittedName>
        <fullName evidence="2">Uncharacterized protein</fullName>
    </submittedName>
</protein>
<feature type="compositionally biased region" description="Polar residues" evidence="1">
    <location>
        <begin position="29"/>
        <end position="38"/>
    </location>
</feature>
<accession>A0A7J7TJN3</accession>
<name>A0A7J7TJN3_MYOMY</name>
<sequence>MLLGSPGGSAQVERRHIWSPELPLGPTRTEATGTQLPSCQVPGMAPQEPSFPLTRPDLMRTARSRERKKLTARKTDKEGGASSTIETNRAGWEFQLPHSLNSEETLNFSPLNLHPYLQNGSRPAQGGGTFKIISPFT</sequence>
<comment type="caution">
    <text evidence="2">The sequence shown here is derived from an EMBL/GenBank/DDBJ whole genome shotgun (WGS) entry which is preliminary data.</text>
</comment>
<evidence type="ECO:0000313" key="2">
    <source>
        <dbReference type="EMBL" id="KAF6300557.1"/>
    </source>
</evidence>
<gene>
    <name evidence="2" type="ORF">mMyoMyo1_009038</name>
</gene>
<dbReference type="EMBL" id="JABWUV010000016">
    <property type="protein sequence ID" value="KAF6300557.1"/>
    <property type="molecule type" value="Genomic_DNA"/>
</dbReference>
<dbReference type="AlphaFoldDB" id="A0A7J7TJN3"/>
<evidence type="ECO:0000256" key="1">
    <source>
        <dbReference type="SAM" id="MobiDB-lite"/>
    </source>
</evidence>
<feature type="region of interest" description="Disordered" evidence="1">
    <location>
        <begin position="1"/>
        <end position="89"/>
    </location>
</feature>
<proteinExistence type="predicted"/>
<dbReference type="Proteomes" id="UP000527355">
    <property type="component" value="Unassembled WGS sequence"/>
</dbReference>
<evidence type="ECO:0000313" key="3">
    <source>
        <dbReference type="Proteomes" id="UP000527355"/>
    </source>
</evidence>
<keyword evidence="3" id="KW-1185">Reference proteome</keyword>